<evidence type="ECO:0000256" key="5">
    <source>
        <dbReference type="ARBA" id="ARBA00049629"/>
    </source>
</evidence>
<dbReference type="EMBL" id="BAAAOF010000002">
    <property type="protein sequence ID" value="GAA1923926.1"/>
    <property type="molecule type" value="Genomic_DNA"/>
</dbReference>
<comment type="subcellular location">
    <subcellularLocation>
        <location evidence="1">Cell envelope</location>
    </subcellularLocation>
</comment>
<evidence type="ECO:0000313" key="8">
    <source>
        <dbReference type="Proteomes" id="UP001501343"/>
    </source>
</evidence>
<dbReference type="RefSeq" id="WP_248146892.1">
    <property type="nucleotide sequence ID" value="NZ_BAAAOF010000002.1"/>
</dbReference>
<evidence type="ECO:0000313" key="7">
    <source>
        <dbReference type="EMBL" id="GAA1923926.1"/>
    </source>
</evidence>
<accession>A0ABN2PNA6</accession>
<dbReference type="InterPro" id="IPR006059">
    <property type="entry name" value="SBP"/>
</dbReference>
<dbReference type="SUPFAM" id="SSF53850">
    <property type="entry name" value="Periplasmic binding protein-like II"/>
    <property type="match status" value="1"/>
</dbReference>
<proteinExistence type="inferred from homology"/>
<gene>
    <name evidence="7" type="ORF">GCM10009775_15350</name>
</gene>
<comment type="similarity">
    <text evidence="2">Belongs to the bacterial solute-binding protein 1 family.</text>
</comment>
<keyword evidence="8" id="KW-1185">Reference proteome</keyword>
<keyword evidence="3" id="KW-0813">Transport</keyword>
<evidence type="ECO:0000256" key="4">
    <source>
        <dbReference type="ARBA" id="ARBA00022729"/>
    </source>
</evidence>
<sequence>MRVTSQQRSRVVPALGVAVVAIVGLGLAGCAGGSDGGADGDQTTITLATWRTEDTTLWETEVIPVFEAEHPDIKVVYQPTDTNDYNATIQASVDGGTAADLIMCRPFDVNRAWIADGYFDDLSGLDAVGTFSDTALAAWTDDAGTPYCVPTASVLAGFYYNKAIFEELGLEIPTTMEEFYGVLDAVKENGTYAPIALGSADGWQLAYNVLYSLGPNYWKGEDGRLGLIDGTQKLTDPDFVDAFQATADLIPYLPEGYQSLSYEDMMQLFTLGQAAILPDGSWDITAATSTGLDVGVFAAPVVNEGDQRYQQEMPDMAIGLSASSKNKEAAAEFLEWLGTPEFQQLYVNKLPGFFSMGTEPVTYDNKLAQEFADLKIDALLTPRLALDRLSAGQPPLDDDIWAVLQTMFNDGVTAEEATTTLQTNLDSWYVPAE</sequence>
<evidence type="ECO:0000256" key="2">
    <source>
        <dbReference type="ARBA" id="ARBA00008520"/>
    </source>
</evidence>
<evidence type="ECO:0000256" key="6">
    <source>
        <dbReference type="ARBA" id="ARBA00049753"/>
    </source>
</evidence>
<dbReference type="PROSITE" id="PS51257">
    <property type="entry name" value="PROKAR_LIPOPROTEIN"/>
    <property type="match status" value="1"/>
</dbReference>
<comment type="caution">
    <text evidence="7">The sequence shown here is derived from an EMBL/GenBank/DDBJ whole genome shotgun (WGS) entry which is preliminary data.</text>
</comment>
<dbReference type="Pfam" id="PF01547">
    <property type="entry name" value="SBP_bac_1"/>
    <property type="match status" value="1"/>
</dbReference>
<reference evidence="7 8" key="1">
    <citation type="journal article" date="2019" name="Int. J. Syst. Evol. Microbiol.">
        <title>The Global Catalogue of Microorganisms (GCM) 10K type strain sequencing project: providing services to taxonomists for standard genome sequencing and annotation.</title>
        <authorList>
            <consortium name="The Broad Institute Genomics Platform"/>
            <consortium name="The Broad Institute Genome Sequencing Center for Infectious Disease"/>
            <person name="Wu L."/>
            <person name="Ma J."/>
        </authorList>
    </citation>
    <scope>NUCLEOTIDE SEQUENCE [LARGE SCALE GENOMIC DNA]</scope>
    <source>
        <strain evidence="7 8">JCM 14900</strain>
    </source>
</reference>
<comment type="function">
    <text evidence="5">Part of a binding-protein-dependent transport system for a sugar.</text>
</comment>
<dbReference type="Proteomes" id="UP001501343">
    <property type="component" value="Unassembled WGS sequence"/>
</dbReference>
<evidence type="ECO:0000256" key="1">
    <source>
        <dbReference type="ARBA" id="ARBA00004196"/>
    </source>
</evidence>
<dbReference type="Gene3D" id="3.40.190.10">
    <property type="entry name" value="Periplasmic binding protein-like II"/>
    <property type="match status" value="2"/>
</dbReference>
<keyword evidence="4" id="KW-0732">Signal</keyword>
<dbReference type="PANTHER" id="PTHR43649">
    <property type="entry name" value="ARABINOSE-BINDING PROTEIN-RELATED"/>
    <property type="match status" value="1"/>
</dbReference>
<evidence type="ECO:0000256" key="3">
    <source>
        <dbReference type="ARBA" id="ARBA00022448"/>
    </source>
</evidence>
<dbReference type="InterPro" id="IPR050490">
    <property type="entry name" value="Bact_solute-bd_prot1"/>
</dbReference>
<protein>
    <recommendedName>
        <fullName evidence="6">Probable sugar-binding periplasmic protein</fullName>
    </recommendedName>
</protein>
<name>A0ABN2PNA6_9MICO</name>
<organism evidence="7 8">
    <name type="scientific">Microbacterium aoyamense</name>
    <dbReference type="NCBI Taxonomy" id="344166"/>
    <lineage>
        <taxon>Bacteria</taxon>
        <taxon>Bacillati</taxon>
        <taxon>Actinomycetota</taxon>
        <taxon>Actinomycetes</taxon>
        <taxon>Micrococcales</taxon>
        <taxon>Microbacteriaceae</taxon>
        <taxon>Microbacterium</taxon>
    </lineage>
</organism>
<dbReference type="PANTHER" id="PTHR43649:SF28">
    <property type="entry name" value="BINDING PROTEIN COMPONENT OF ABC SUGAR TRANSPORTER-RELATED"/>
    <property type="match status" value="1"/>
</dbReference>